<evidence type="ECO:0000313" key="1">
    <source>
        <dbReference type="EMBL" id="RKH36075.1"/>
    </source>
</evidence>
<name>A0A3A8N4P2_9BACT</name>
<keyword evidence="2" id="KW-1185">Reference proteome</keyword>
<proteinExistence type="predicted"/>
<evidence type="ECO:0000313" key="2">
    <source>
        <dbReference type="Proteomes" id="UP000273405"/>
    </source>
</evidence>
<feature type="non-terminal residue" evidence="1">
    <location>
        <position position="296"/>
    </location>
</feature>
<gene>
    <name evidence="1" type="ORF">D7X12_33280</name>
</gene>
<sequence>MSPAPGLGPQLAAGLTTDGGTTVLVTSSSYFHTAGGITSVPNTLSASQLEILVPNGSSFTHLNASAAPDGGWLFTGVPPGLYYLRSGASYTVTDAREVELDWHEMGRADTVFSPETTSPLDIHVTNLAPWMPYQASTEPGSSLQLASGQVNLATLLTLYEDVPAGQTSLVTNQAELWNTTGGTPIFEAAKGDRLYVNQLSQLDAGTLPDGGALAYSTVVRSVEMPAFDYTPDGMTPLPVTGALQPVPQTAFTLDWRLSAYPGHASAVHPTATPYAPTFYVYPSAYGLSHGWAVSYT</sequence>
<comment type="caution">
    <text evidence="1">The sequence shown here is derived from an EMBL/GenBank/DDBJ whole genome shotgun (WGS) entry which is preliminary data.</text>
</comment>
<reference evidence="2" key="1">
    <citation type="submission" date="2018-09" db="EMBL/GenBank/DDBJ databases">
        <authorList>
            <person name="Livingstone P.G."/>
            <person name="Whitworth D.E."/>
        </authorList>
    </citation>
    <scope>NUCLEOTIDE SEQUENCE [LARGE SCALE GENOMIC DNA]</scope>
    <source>
        <strain evidence="2">CA040B</strain>
    </source>
</reference>
<organism evidence="1 2">
    <name type="scientific">Corallococcus sicarius</name>
    <dbReference type="NCBI Taxonomy" id="2316726"/>
    <lineage>
        <taxon>Bacteria</taxon>
        <taxon>Pseudomonadati</taxon>
        <taxon>Myxococcota</taxon>
        <taxon>Myxococcia</taxon>
        <taxon>Myxococcales</taxon>
        <taxon>Cystobacterineae</taxon>
        <taxon>Myxococcaceae</taxon>
        <taxon>Corallococcus</taxon>
    </lineage>
</organism>
<dbReference type="AlphaFoldDB" id="A0A3A8N4P2"/>
<dbReference type="EMBL" id="RAWG01000308">
    <property type="protein sequence ID" value="RKH36075.1"/>
    <property type="molecule type" value="Genomic_DNA"/>
</dbReference>
<accession>A0A3A8N4P2</accession>
<protein>
    <submittedName>
        <fullName evidence="1">Uncharacterized protein</fullName>
    </submittedName>
</protein>
<dbReference type="Proteomes" id="UP000273405">
    <property type="component" value="Unassembled WGS sequence"/>
</dbReference>